<comment type="subcellular location">
    <subcellularLocation>
        <location evidence="1">Nucleus</location>
    </subcellularLocation>
</comment>
<dbReference type="InterPro" id="IPR044759">
    <property type="entry name" value="bZIP_RF2"/>
</dbReference>
<feature type="domain" description="BZIP" evidence="7">
    <location>
        <begin position="90"/>
        <end position="154"/>
    </location>
</feature>
<dbReference type="STRING" id="3821.A0A151S727"/>
<proteinExistence type="predicted"/>
<dbReference type="SMART" id="SM00338">
    <property type="entry name" value="BRLZ"/>
    <property type="match status" value="1"/>
</dbReference>
<keyword evidence="4" id="KW-0804">Transcription</keyword>
<dbReference type="EMBL" id="KQ483452">
    <property type="protein sequence ID" value="KYP50551.1"/>
    <property type="molecule type" value="Genomic_DNA"/>
</dbReference>
<evidence type="ECO:0000256" key="6">
    <source>
        <dbReference type="SAM" id="MobiDB-lite"/>
    </source>
</evidence>
<evidence type="ECO:0000313" key="9">
    <source>
        <dbReference type="Proteomes" id="UP000075243"/>
    </source>
</evidence>
<dbReference type="Pfam" id="PF07716">
    <property type="entry name" value="bZIP_2"/>
    <property type="match status" value="1"/>
</dbReference>
<dbReference type="InterPro" id="IPR004827">
    <property type="entry name" value="bZIP"/>
</dbReference>
<feature type="region of interest" description="Disordered" evidence="6">
    <location>
        <begin position="1"/>
        <end position="54"/>
    </location>
</feature>
<name>A0A151S727_CAJCA</name>
<evidence type="ECO:0000256" key="5">
    <source>
        <dbReference type="ARBA" id="ARBA00023242"/>
    </source>
</evidence>
<dbReference type="AlphaFoldDB" id="A0A151S727"/>
<feature type="compositionally biased region" description="Low complexity" evidence="6">
    <location>
        <begin position="11"/>
        <end position="21"/>
    </location>
</feature>
<accession>A0A151S727</accession>
<dbReference type="Proteomes" id="UP000075243">
    <property type="component" value="Unassembled WGS sequence"/>
</dbReference>
<dbReference type="Gramene" id="C.cajan_27248.t">
    <property type="protein sequence ID" value="C.cajan_27248.t"/>
    <property type="gene ID" value="C.cajan_27248"/>
</dbReference>
<evidence type="ECO:0000256" key="4">
    <source>
        <dbReference type="ARBA" id="ARBA00023163"/>
    </source>
</evidence>
<dbReference type="PANTHER" id="PTHR13690">
    <property type="entry name" value="TRANSCRIPTION FACTOR POSF21-RELATED"/>
    <property type="match status" value="1"/>
</dbReference>
<reference evidence="8" key="1">
    <citation type="journal article" date="2012" name="Nat. Biotechnol.">
        <title>Draft genome sequence of pigeonpea (Cajanus cajan), an orphan legume crop of resource-poor farmers.</title>
        <authorList>
            <person name="Varshney R.K."/>
            <person name="Chen W."/>
            <person name="Li Y."/>
            <person name="Bharti A.K."/>
            <person name="Saxena R.K."/>
            <person name="Schlueter J.A."/>
            <person name="Donoghue M.T."/>
            <person name="Azam S."/>
            <person name="Fan G."/>
            <person name="Whaley A.M."/>
            <person name="Farmer A.D."/>
            <person name="Sheridan J."/>
            <person name="Iwata A."/>
            <person name="Tuteja R."/>
            <person name="Penmetsa R.V."/>
            <person name="Wu W."/>
            <person name="Upadhyaya H.D."/>
            <person name="Yang S.P."/>
            <person name="Shah T."/>
            <person name="Saxena K.B."/>
            <person name="Michael T."/>
            <person name="McCombie W.R."/>
            <person name="Yang B."/>
            <person name="Zhang G."/>
            <person name="Yang H."/>
            <person name="Wang J."/>
            <person name="Spillane C."/>
            <person name="Cook D.R."/>
            <person name="May G.D."/>
            <person name="Xu X."/>
            <person name="Jackson S.A."/>
        </authorList>
    </citation>
    <scope>NUCLEOTIDE SEQUENCE [LARGE SCALE GENOMIC DNA]</scope>
</reference>
<evidence type="ECO:0000259" key="7">
    <source>
        <dbReference type="SMART" id="SM00338"/>
    </source>
</evidence>
<dbReference type="PANTHER" id="PTHR13690:SF86">
    <property type="entry name" value="TRANSCRIPTION FACTOR VIP1"/>
    <property type="match status" value="1"/>
</dbReference>
<dbReference type="CDD" id="cd14703">
    <property type="entry name" value="bZIP_plant_RF2"/>
    <property type="match status" value="1"/>
</dbReference>
<gene>
    <name evidence="8" type="ORF">KK1_027606</name>
</gene>
<evidence type="ECO:0000313" key="8">
    <source>
        <dbReference type="EMBL" id="KYP50551.1"/>
    </source>
</evidence>
<dbReference type="Gene3D" id="1.20.5.170">
    <property type="match status" value="1"/>
</dbReference>
<dbReference type="GO" id="GO:0003700">
    <property type="term" value="F:DNA-binding transcription factor activity"/>
    <property type="evidence" value="ECO:0007669"/>
    <property type="project" value="InterPro"/>
</dbReference>
<keyword evidence="2" id="KW-0805">Transcription regulation</keyword>
<keyword evidence="3" id="KW-0238">DNA-binding</keyword>
<evidence type="ECO:0000256" key="2">
    <source>
        <dbReference type="ARBA" id="ARBA00023015"/>
    </source>
</evidence>
<sequence length="168" mass="18290">MLESLPPPPSAAVVGVDSVSSEHSVGPTAGVDRGKSVVSEEMGGGGGKKAERRRRNKIPVGASSRASFKGETVSLVKKALAPEQLAELAIVDPKRVKRILANRQSAAKSKERKMRHMRELQKKVQLLKIQTTEKATTVTMLQVYVFLFNLSSGNLSVNEYFNFSINII</sequence>
<keyword evidence="9" id="KW-1185">Reference proteome</keyword>
<organism evidence="8 9">
    <name type="scientific">Cajanus cajan</name>
    <name type="common">Pigeon pea</name>
    <name type="synonym">Cajanus indicus</name>
    <dbReference type="NCBI Taxonomy" id="3821"/>
    <lineage>
        <taxon>Eukaryota</taxon>
        <taxon>Viridiplantae</taxon>
        <taxon>Streptophyta</taxon>
        <taxon>Embryophyta</taxon>
        <taxon>Tracheophyta</taxon>
        <taxon>Spermatophyta</taxon>
        <taxon>Magnoliopsida</taxon>
        <taxon>eudicotyledons</taxon>
        <taxon>Gunneridae</taxon>
        <taxon>Pentapetalae</taxon>
        <taxon>rosids</taxon>
        <taxon>fabids</taxon>
        <taxon>Fabales</taxon>
        <taxon>Fabaceae</taxon>
        <taxon>Papilionoideae</taxon>
        <taxon>50 kb inversion clade</taxon>
        <taxon>NPAAA clade</taxon>
        <taxon>indigoferoid/millettioid clade</taxon>
        <taxon>Phaseoleae</taxon>
        <taxon>Cajanus</taxon>
    </lineage>
</organism>
<protein>
    <submittedName>
        <fullName evidence="8">Transcription factor RF2b</fullName>
    </submittedName>
</protein>
<feature type="compositionally biased region" description="Pro residues" evidence="6">
    <location>
        <begin position="1"/>
        <end position="10"/>
    </location>
</feature>
<dbReference type="GO" id="GO:0005634">
    <property type="term" value="C:nucleus"/>
    <property type="evidence" value="ECO:0007669"/>
    <property type="project" value="UniProtKB-SubCell"/>
</dbReference>
<evidence type="ECO:0000256" key="1">
    <source>
        <dbReference type="ARBA" id="ARBA00004123"/>
    </source>
</evidence>
<evidence type="ECO:0000256" key="3">
    <source>
        <dbReference type="ARBA" id="ARBA00023125"/>
    </source>
</evidence>
<dbReference type="GO" id="GO:0003677">
    <property type="term" value="F:DNA binding"/>
    <property type="evidence" value="ECO:0007669"/>
    <property type="project" value="UniProtKB-KW"/>
</dbReference>
<dbReference type="InterPro" id="IPR046347">
    <property type="entry name" value="bZIP_sf"/>
</dbReference>
<keyword evidence="5" id="KW-0539">Nucleus</keyword>
<dbReference type="SUPFAM" id="SSF57959">
    <property type="entry name" value="Leucine zipper domain"/>
    <property type="match status" value="1"/>
</dbReference>